<dbReference type="SUPFAM" id="SSF51604">
    <property type="entry name" value="Enolase C-terminal domain-like"/>
    <property type="match status" value="1"/>
</dbReference>
<dbReference type="InterPro" id="IPR029065">
    <property type="entry name" value="Enolase_C-like"/>
</dbReference>
<feature type="domain" description="Mandelate racemase/muconate lactonizing enzyme C-terminal" evidence="4">
    <location>
        <begin position="161"/>
        <end position="261"/>
    </location>
</feature>
<keyword evidence="3" id="KW-0460">Magnesium</keyword>
<dbReference type="InterPro" id="IPR029017">
    <property type="entry name" value="Enolase-like_N"/>
</dbReference>
<dbReference type="Gene3D" id="3.30.390.10">
    <property type="entry name" value="Enolase-like, N-terminal domain"/>
    <property type="match status" value="1"/>
</dbReference>
<sequence>MRISRVQATWCRVPIPYERQHTSDFGRVPTFDSVIVRVETDTGLTGWGEAKAGVGSAAACAGLAAIINDDYAPLLLGQDPRDISRLWDVMYNTPREGYAVSGGYALPQVGRRGLSVSAIAGVDVALWDILGKSLNVPVWRLLGGKRVDRMPAYASGGWADAANIGEQLQGYCDKAGFRAVKMRVGVMDGSPARSAARVRAARERLGPDIRLMADAHGTWTVAEARAFARMVEDCDLFWFEEPVSADDKAGMAEVRRSSSVPISAGESEFTRHDFREICELRAADVLQPDLAIAGGLTEGLRISALASAFNLRLAPHLWSGAPAFAAGMHLAATQSAGFILEYSLGHNPMLHDLIEESFPVEDGHVEIPDRPGLGITVRESFLQQYGQEGRA</sequence>
<evidence type="ECO:0000256" key="3">
    <source>
        <dbReference type="ARBA" id="ARBA00022842"/>
    </source>
</evidence>
<evidence type="ECO:0000313" key="5">
    <source>
        <dbReference type="EMBL" id="MCR0981140.1"/>
    </source>
</evidence>
<accession>A0ABT1WZ60</accession>
<dbReference type="EMBL" id="JANJOU010000002">
    <property type="protein sequence ID" value="MCR0981140.1"/>
    <property type="molecule type" value="Genomic_DNA"/>
</dbReference>
<keyword evidence="2" id="KW-0479">Metal-binding</keyword>
<dbReference type="Pfam" id="PF13378">
    <property type="entry name" value="MR_MLE_C"/>
    <property type="match status" value="1"/>
</dbReference>
<dbReference type="Proteomes" id="UP001524642">
    <property type="component" value="Unassembled WGS sequence"/>
</dbReference>
<dbReference type="PROSITE" id="PS00908">
    <property type="entry name" value="MR_MLE_1"/>
    <property type="match status" value="1"/>
</dbReference>
<organism evidence="5 6">
    <name type="scientific">Roseomonas populi</name>
    <dbReference type="NCBI Taxonomy" id="3121582"/>
    <lineage>
        <taxon>Bacteria</taxon>
        <taxon>Pseudomonadati</taxon>
        <taxon>Pseudomonadota</taxon>
        <taxon>Alphaproteobacteria</taxon>
        <taxon>Acetobacterales</taxon>
        <taxon>Roseomonadaceae</taxon>
        <taxon>Roseomonas</taxon>
    </lineage>
</organism>
<keyword evidence="6" id="KW-1185">Reference proteome</keyword>
<dbReference type="SFLD" id="SFLDG00179">
    <property type="entry name" value="mandelate_racemase"/>
    <property type="match status" value="1"/>
</dbReference>
<dbReference type="SMART" id="SM00922">
    <property type="entry name" value="MR_MLE"/>
    <property type="match status" value="1"/>
</dbReference>
<name>A0ABT1WZ60_9PROT</name>
<dbReference type="Gene3D" id="3.20.20.120">
    <property type="entry name" value="Enolase-like C-terminal domain"/>
    <property type="match status" value="1"/>
</dbReference>
<protein>
    <submittedName>
        <fullName evidence="5">Mandelate racemase/muconate lactonizing enzyme family protein</fullName>
    </submittedName>
</protein>
<dbReference type="InterPro" id="IPR018110">
    <property type="entry name" value="Mandel_Rmase/mucon_lact_enz_CS"/>
</dbReference>
<dbReference type="PANTHER" id="PTHR13794:SF58">
    <property type="entry name" value="MITOCHONDRIAL ENOLASE SUPERFAMILY MEMBER 1"/>
    <property type="match status" value="1"/>
</dbReference>
<proteinExistence type="predicted"/>
<dbReference type="SFLD" id="SFLDS00001">
    <property type="entry name" value="Enolase"/>
    <property type="match status" value="1"/>
</dbReference>
<dbReference type="RefSeq" id="WP_257714819.1">
    <property type="nucleotide sequence ID" value="NZ_JANJOU010000002.1"/>
</dbReference>
<dbReference type="PANTHER" id="PTHR13794">
    <property type="entry name" value="ENOLASE SUPERFAMILY, MANDELATE RACEMASE"/>
    <property type="match status" value="1"/>
</dbReference>
<dbReference type="InterPro" id="IPR036849">
    <property type="entry name" value="Enolase-like_C_sf"/>
</dbReference>
<dbReference type="InterPro" id="IPR013341">
    <property type="entry name" value="Mandelate_racemase_N_dom"/>
</dbReference>
<dbReference type="CDD" id="cd03316">
    <property type="entry name" value="MR_like"/>
    <property type="match status" value="1"/>
</dbReference>
<dbReference type="InterPro" id="IPR013342">
    <property type="entry name" value="Mandelate_racemase_C"/>
</dbReference>
<dbReference type="InterPro" id="IPR046945">
    <property type="entry name" value="RHMD-like"/>
</dbReference>
<evidence type="ECO:0000256" key="2">
    <source>
        <dbReference type="ARBA" id="ARBA00022723"/>
    </source>
</evidence>
<dbReference type="Pfam" id="PF02746">
    <property type="entry name" value="MR_MLE_N"/>
    <property type="match status" value="1"/>
</dbReference>
<gene>
    <name evidence="5" type="ORF">NRP21_03645</name>
</gene>
<evidence type="ECO:0000259" key="4">
    <source>
        <dbReference type="SMART" id="SM00922"/>
    </source>
</evidence>
<comment type="cofactor">
    <cofactor evidence="1">
        <name>Mg(2+)</name>
        <dbReference type="ChEBI" id="CHEBI:18420"/>
    </cofactor>
</comment>
<evidence type="ECO:0000313" key="6">
    <source>
        <dbReference type="Proteomes" id="UP001524642"/>
    </source>
</evidence>
<dbReference type="SUPFAM" id="SSF54826">
    <property type="entry name" value="Enolase N-terminal domain-like"/>
    <property type="match status" value="1"/>
</dbReference>
<comment type="caution">
    <text evidence="5">The sequence shown here is derived from an EMBL/GenBank/DDBJ whole genome shotgun (WGS) entry which is preliminary data.</text>
</comment>
<evidence type="ECO:0000256" key="1">
    <source>
        <dbReference type="ARBA" id="ARBA00001946"/>
    </source>
</evidence>
<reference evidence="5 6" key="1">
    <citation type="submission" date="2022-06" db="EMBL/GenBank/DDBJ databases">
        <title>Roseomonas CN29.</title>
        <authorList>
            <person name="Cheng Y."/>
            <person name="He X."/>
        </authorList>
    </citation>
    <scope>NUCLEOTIDE SEQUENCE [LARGE SCALE GENOMIC DNA]</scope>
    <source>
        <strain evidence="5 6">CN29</strain>
    </source>
</reference>